<reference evidence="2 3" key="1">
    <citation type="submission" date="2024-10" db="EMBL/GenBank/DDBJ databases">
        <title>The Natural Products Discovery Center: Release of the First 8490 Sequenced Strains for Exploring Actinobacteria Biosynthetic Diversity.</title>
        <authorList>
            <person name="Kalkreuter E."/>
            <person name="Kautsar S.A."/>
            <person name="Yang D."/>
            <person name="Bader C.D."/>
            <person name="Teijaro C.N."/>
            <person name="Fluegel L."/>
            <person name="Davis C.M."/>
            <person name="Simpson J.R."/>
            <person name="Lauterbach L."/>
            <person name="Steele A.D."/>
            <person name="Gui C."/>
            <person name="Meng S."/>
            <person name="Li G."/>
            <person name="Viehrig K."/>
            <person name="Ye F."/>
            <person name="Su P."/>
            <person name="Kiefer A.F."/>
            <person name="Nichols A."/>
            <person name="Cepeda A.J."/>
            <person name="Yan W."/>
            <person name="Fan B."/>
            <person name="Jiang Y."/>
            <person name="Adhikari A."/>
            <person name="Zheng C.-J."/>
            <person name="Schuster L."/>
            <person name="Cowan T.M."/>
            <person name="Smanski M.J."/>
            <person name="Chevrette M.G."/>
            <person name="De Carvalho L.P.S."/>
            <person name="Shen B."/>
        </authorList>
    </citation>
    <scope>NUCLEOTIDE SEQUENCE [LARGE SCALE GENOMIC DNA]</scope>
    <source>
        <strain evidence="2 3">NPDC000087</strain>
    </source>
</reference>
<evidence type="ECO:0000313" key="3">
    <source>
        <dbReference type="Proteomes" id="UP001602245"/>
    </source>
</evidence>
<accession>A0ABW6WI07</accession>
<feature type="transmembrane region" description="Helical" evidence="1">
    <location>
        <begin position="100"/>
        <end position="125"/>
    </location>
</feature>
<sequence length="252" mass="25075">MSTYRLSARGILYGEWTKFSSLRSSWITTAAATVLLVAFGVVASAAFDGRTMDAVGLALAGNNLAALAVGVLGVLLAAGEYSTGMIRSTLAAVPSRLPVLWSKSLIVGGTALVTMTIGAFAAFALGSPLLHDGIAALGLGDDGVLRSLFGAGLYLGLVAVLGVGLGALLRSSAGAIAVLAAVLLIVPGLAGLLPSSWGEAISPYLPTNAGGAIMSLHHVDGTLGPGTGLAIFAGYVAAVLVAAAYRLRKADA</sequence>
<evidence type="ECO:0000313" key="2">
    <source>
        <dbReference type="EMBL" id="MFF5292180.1"/>
    </source>
</evidence>
<keyword evidence="1" id="KW-0472">Membrane</keyword>
<feature type="transmembrane region" description="Helical" evidence="1">
    <location>
        <begin position="229"/>
        <end position="247"/>
    </location>
</feature>
<protein>
    <submittedName>
        <fullName evidence="2">ABC transporter permease</fullName>
    </submittedName>
</protein>
<name>A0ABW6WI07_9ACTN</name>
<organism evidence="2 3">
    <name type="scientific">Paractinoplanes globisporus</name>
    <dbReference type="NCBI Taxonomy" id="113565"/>
    <lineage>
        <taxon>Bacteria</taxon>
        <taxon>Bacillati</taxon>
        <taxon>Actinomycetota</taxon>
        <taxon>Actinomycetes</taxon>
        <taxon>Micromonosporales</taxon>
        <taxon>Micromonosporaceae</taxon>
        <taxon>Paractinoplanes</taxon>
    </lineage>
</organism>
<feature type="transmembrane region" description="Helical" evidence="1">
    <location>
        <begin position="145"/>
        <end position="169"/>
    </location>
</feature>
<proteinExistence type="predicted"/>
<gene>
    <name evidence="2" type="ORF">ACFY35_22300</name>
</gene>
<dbReference type="Proteomes" id="UP001602245">
    <property type="component" value="Unassembled WGS sequence"/>
</dbReference>
<feature type="transmembrane region" description="Helical" evidence="1">
    <location>
        <begin position="26"/>
        <end position="47"/>
    </location>
</feature>
<evidence type="ECO:0000256" key="1">
    <source>
        <dbReference type="SAM" id="Phobius"/>
    </source>
</evidence>
<keyword evidence="1" id="KW-0812">Transmembrane</keyword>
<comment type="caution">
    <text evidence="2">The sequence shown here is derived from an EMBL/GenBank/DDBJ whole genome shotgun (WGS) entry which is preliminary data.</text>
</comment>
<feature type="transmembrane region" description="Helical" evidence="1">
    <location>
        <begin position="176"/>
        <end position="197"/>
    </location>
</feature>
<dbReference type="EMBL" id="JBIAZU010000004">
    <property type="protein sequence ID" value="MFF5292180.1"/>
    <property type="molecule type" value="Genomic_DNA"/>
</dbReference>
<keyword evidence="1" id="KW-1133">Transmembrane helix</keyword>
<keyword evidence="3" id="KW-1185">Reference proteome</keyword>
<feature type="transmembrane region" description="Helical" evidence="1">
    <location>
        <begin position="59"/>
        <end position="79"/>
    </location>
</feature>
<dbReference type="RefSeq" id="WP_020510063.1">
    <property type="nucleotide sequence ID" value="NZ_JBIAZU010000004.1"/>
</dbReference>